<reference evidence="3" key="2">
    <citation type="submission" date="2019-01" db="EMBL/GenBank/DDBJ databases">
        <title>Genome sequence of Desulfonema ishimotonii strain Tokyo 01.</title>
        <authorList>
            <person name="Fukui M."/>
        </authorList>
    </citation>
    <scope>NUCLEOTIDE SEQUENCE [LARGE SCALE GENOMIC DNA]</scope>
    <source>
        <strain evidence="3">Tokyo 01</strain>
    </source>
</reference>
<proteinExistence type="predicted"/>
<dbReference type="Proteomes" id="UP000288096">
    <property type="component" value="Unassembled WGS sequence"/>
</dbReference>
<feature type="transmembrane region" description="Helical" evidence="1">
    <location>
        <begin position="12"/>
        <end position="37"/>
    </location>
</feature>
<gene>
    <name evidence="2" type="ORF">DENIS_0065</name>
</gene>
<evidence type="ECO:0000313" key="3">
    <source>
        <dbReference type="Proteomes" id="UP000288096"/>
    </source>
</evidence>
<dbReference type="NCBIfam" id="TIGR02532">
    <property type="entry name" value="IV_pilin_GFxxxE"/>
    <property type="match status" value="1"/>
</dbReference>
<keyword evidence="1" id="KW-1133">Transmembrane helix</keyword>
<reference evidence="3" key="1">
    <citation type="submission" date="2017-11" db="EMBL/GenBank/DDBJ databases">
        <authorList>
            <person name="Watanabe M."/>
            <person name="Kojima H."/>
        </authorList>
    </citation>
    <scope>NUCLEOTIDE SEQUENCE [LARGE SCALE GENOMIC DNA]</scope>
    <source>
        <strain evidence="3">Tokyo 01</strain>
    </source>
</reference>
<evidence type="ECO:0000256" key="1">
    <source>
        <dbReference type="SAM" id="Phobius"/>
    </source>
</evidence>
<evidence type="ECO:0000313" key="2">
    <source>
        <dbReference type="EMBL" id="GBC59129.1"/>
    </source>
</evidence>
<organism evidence="2 3">
    <name type="scientific">Desulfonema ishimotonii</name>
    <dbReference type="NCBI Taxonomy" id="45657"/>
    <lineage>
        <taxon>Bacteria</taxon>
        <taxon>Pseudomonadati</taxon>
        <taxon>Thermodesulfobacteriota</taxon>
        <taxon>Desulfobacteria</taxon>
        <taxon>Desulfobacterales</taxon>
        <taxon>Desulfococcaceae</taxon>
        <taxon>Desulfonema</taxon>
    </lineage>
</organism>
<protein>
    <recommendedName>
        <fullName evidence="4">Prepilin-type N-terminal cleavage/methylation domain-containing protein</fullName>
    </recommendedName>
</protein>
<keyword evidence="1" id="KW-0812">Transmembrane</keyword>
<comment type="caution">
    <text evidence="2">The sequence shown here is derived from an EMBL/GenBank/DDBJ whole genome shotgun (WGS) entry which is preliminary data.</text>
</comment>
<evidence type="ECO:0008006" key="4">
    <source>
        <dbReference type="Google" id="ProtNLM"/>
    </source>
</evidence>
<dbReference type="EMBL" id="BEXT01000001">
    <property type="protein sequence ID" value="GBC59129.1"/>
    <property type="molecule type" value="Genomic_DNA"/>
</dbReference>
<sequence>MTFWTNFQNKDGGFTLIEVLLCLIIASVLGTMMYSYFSMVVVNGVLPVARIQKSFDLNRVMENITANYYSTVKESGVPDKWQPMTSYAANTDAVVSKSQRYGHIYQCVKPGISGNSEPQWPTGAGSVIEDGEVLWKTLDGQLDGLVADISAIENEGAGKYSIAILTFIRFDDNGREYAVEPNEPENILKVRIKNEVSETLTALFTTTY</sequence>
<dbReference type="AlphaFoldDB" id="A0A401FQ55"/>
<name>A0A401FQ55_9BACT</name>
<dbReference type="OrthoDB" id="9178610at2"/>
<keyword evidence="1" id="KW-0472">Membrane</keyword>
<keyword evidence="3" id="KW-1185">Reference proteome</keyword>
<accession>A0A401FQ55</accession>
<dbReference type="InterPro" id="IPR012902">
    <property type="entry name" value="N_methyl_site"/>
</dbReference>
<dbReference type="Pfam" id="PF07963">
    <property type="entry name" value="N_methyl"/>
    <property type="match status" value="1"/>
</dbReference>